<dbReference type="EMBL" id="JAJSOF020000027">
    <property type="protein sequence ID" value="KAJ4433506.1"/>
    <property type="molecule type" value="Genomic_DNA"/>
</dbReference>
<keyword evidence="3" id="KW-1185">Reference proteome</keyword>
<name>A0ABQ8SII1_PERAM</name>
<feature type="region of interest" description="Disordered" evidence="1">
    <location>
        <begin position="635"/>
        <end position="660"/>
    </location>
</feature>
<protein>
    <submittedName>
        <fullName evidence="2">Uncharacterized protein</fullName>
    </submittedName>
</protein>
<organism evidence="2 3">
    <name type="scientific">Periplaneta americana</name>
    <name type="common">American cockroach</name>
    <name type="synonym">Blatta americana</name>
    <dbReference type="NCBI Taxonomy" id="6978"/>
    <lineage>
        <taxon>Eukaryota</taxon>
        <taxon>Metazoa</taxon>
        <taxon>Ecdysozoa</taxon>
        <taxon>Arthropoda</taxon>
        <taxon>Hexapoda</taxon>
        <taxon>Insecta</taxon>
        <taxon>Pterygota</taxon>
        <taxon>Neoptera</taxon>
        <taxon>Polyneoptera</taxon>
        <taxon>Dictyoptera</taxon>
        <taxon>Blattodea</taxon>
        <taxon>Blattoidea</taxon>
        <taxon>Blattidae</taxon>
        <taxon>Blattinae</taxon>
        <taxon>Periplaneta</taxon>
    </lineage>
</organism>
<accession>A0ABQ8SII1</accession>
<gene>
    <name evidence="2" type="ORF">ANN_15815</name>
</gene>
<reference evidence="2 3" key="1">
    <citation type="journal article" date="2022" name="Allergy">
        <title>Genome assembly and annotation of Periplaneta americana reveal a comprehensive cockroach allergen profile.</title>
        <authorList>
            <person name="Wang L."/>
            <person name="Xiong Q."/>
            <person name="Saelim N."/>
            <person name="Wang L."/>
            <person name="Nong W."/>
            <person name="Wan A.T."/>
            <person name="Shi M."/>
            <person name="Liu X."/>
            <person name="Cao Q."/>
            <person name="Hui J.H.L."/>
            <person name="Sookrung N."/>
            <person name="Leung T.F."/>
            <person name="Tungtrongchitr A."/>
            <person name="Tsui S.K.W."/>
        </authorList>
    </citation>
    <scope>NUCLEOTIDE SEQUENCE [LARGE SCALE GENOMIC DNA]</scope>
    <source>
        <strain evidence="2">PWHHKU_190912</strain>
    </source>
</reference>
<evidence type="ECO:0000313" key="2">
    <source>
        <dbReference type="EMBL" id="KAJ4433506.1"/>
    </source>
</evidence>
<dbReference type="Proteomes" id="UP001148838">
    <property type="component" value="Unassembled WGS sequence"/>
</dbReference>
<sequence length="747" mass="83422">MKRYCLIDCDGWKEQNNCNDPAPVPAPRTKRKKKLASALTVTHFNSVSDETLPKVIPPRRKNKCKTSVELEIIIKDCCCKDNKTDIIGIVATDDSTSVTINDEAVDIIEISHTVEESKLTTNTHDIIKGNNMYIQLEEQGQDDSGVYLPEAMSSGNNLADFMQTGHHIDDVITSDALSSSIRNITLSNSVIPLLGELEEINIDNYTEAVNTELLNSGYLLQEEFSDSSNIPLVTTSSTSVNSSNVLIDNIEEAINDTVSRIYQILDYKEPQKTFYKEDENSFLGYPVYDSDDKGDVFHERDKDISVTASSNYNNVVQFLFPREPPPVHRTLQYIESSISLLMNPYHFDHMIEGNVVPPDLCFNSLSLLLSDDEPSNTLIRSIQLRMPETDGSVNSVCTASINSSEQCTTLLEEEELEEIPTTGEDWKVPTTGEDCCLYSALGNVEAFTNSNGRNQQLAAIENVNKLQIDCEEEEEDTKYSYKTYRRSEIHPKKISESFDLFLKHMLMDSEQYDLNYYQRDNTKGSINFECALNQTFHNVAGTQVTILTDKTNKGPSCLELNEEDIIHLPVDSMASPRCIIVESDIKAGVACDNINNKCGECSQYVRDSENANIHNENSCAVSVVSINTAVPSSNESCQSSFHTDHQDFSDSKHSSNITSPIGTSEDISKSFVNSVDHSSENYNLINSGNLIETVNEDSFITTNKRDKLPSESMDTINKLSDIFQQQNVINPQVPVVVKVQGKSLTKK</sequence>
<comment type="caution">
    <text evidence="2">The sequence shown here is derived from an EMBL/GenBank/DDBJ whole genome shotgun (WGS) entry which is preliminary data.</text>
</comment>
<proteinExistence type="predicted"/>
<feature type="compositionally biased region" description="Basic and acidic residues" evidence="1">
    <location>
        <begin position="642"/>
        <end position="653"/>
    </location>
</feature>
<evidence type="ECO:0000256" key="1">
    <source>
        <dbReference type="SAM" id="MobiDB-lite"/>
    </source>
</evidence>
<evidence type="ECO:0000313" key="3">
    <source>
        <dbReference type="Proteomes" id="UP001148838"/>
    </source>
</evidence>